<organism evidence="1 2">
    <name type="scientific">Phytophthora sojae (strain P6497)</name>
    <name type="common">Soybean stem and root rot agent</name>
    <name type="synonym">Phytophthora megasperma f. sp. glycines</name>
    <dbReference type="NCBI Taxonomy" id="1094619"/>
    <lineage>
        <taxon>Eukaryota</taxon>
        <taxon>Sar</taxon>
        <taxon>Stramenopiles</taxon>
        <taxon>Oomycota</taxon>
        <taxon>Peronosporomycetes</taxon>
        <taxon>Peronosporales</taxon>
        <taxon>Peronosporaceae</taxon>
        <taxon>Phytophthora</taxon>
    </lineage>
</organism>
<protein>
    <submittedName>
        <fullName evidence="1">Uncharacterized protein</fullName>
    </submittedName>
</protein>
<name>G4ZIZ7_PHYSP</name>
<accession>G4ZIZ7</accession>
<keyword evidence="2" id="KW-1185">Reference proteome</keyword>
<dbReference type="KEGG" id="psoj:PHYSODRAFT_499372"/>
<gene>
    <name evidence="1" type="ORF">PHYSODRAFT_499372</name>
</gene>
<feature type="non-terminal residue" evidence="1">
    <location>
        <position position="1"/>
    </location>
</feature>
<reference evidence="1 2" key="1">
    <citation type="journal article" date="2006" name="Science">
        <title>Phytophthora genome sequences uncover evolutionary origins and mechanisms of pathogenesis.</title>
        <authorList>
            <person name="Tyler B.M."/>
            <person name="Tripathy S."/>
            <person name="Zhang X."/>
            <person name="Dehal P."/>
            <person name="Jiang R.H."/>
            <person name="Aerts A."/>
            <person name="Arredondo F.D."/>
            <person name="Baxter L."/>
            <person name="Bensasson D."/>
            <person name="Beynon J.L."/>
            <person name="Chapman J."/>
            <person name="Damasceno C.M."/>
            <person name="Dorrance A.E."/>
            <person name="Dou D."/>
            <person name="Dickerman A.W."/>
            <person name="Dubchak I.L."/>
            <person name="Garbelotto M."/>
            <person name="Gijzen M."/>
            <person name="Gordon S.G."/>
            <person name="Govers F."/>
            <person name="Grunwald N.J."/>
            <person name="Huang W."/>
            <person name="Ivors K.L."/>
            <person name="Jones R.W."/>
            <person name="Kamoun S."/>
            <person name="Krampis K."/>
            <person name="Lamour K.H."/>
            <person name="Lee M.K."/>
            <person name="McDonald W.H."/>
            <person name="Medina M."/>
            <person name="Meijer H.J."/>
            <person name="Nordberg E.K."/>
            <person name="Maclean D.J."/>
            <person name="Ospina-Giraldo M.D."/>
            <person name="Morris P.F."/>
            <person name="Phuntumart V."/>
            <person name="Putnam N.H."/>
            <person name="Rash S."/>
            <person name="Rose J.K."/>
            <person name="Sakihama Y."/>
            <person name="Salamov A.A."/>
            <person name="Savidor A."/>
            <person name="Scheuring C.F."/>
            <person name="Smith B.M."/>
            <person name="Sobral B.W."/>
            <person name="Terry A."/>
            <person name="Torto-Alalibo T.A."/>
            <person name="Win J."/>
            <person name="Xu Z."/>
            <person name="Zhang H."/>
            <person name="Grigoriev I.V."/>
            <person name="Rokhsar D.S."/>
            <person name="Boore J.L."/>
        </authorList>
    </citation>
    <scope>NUCLEOTIDE SEQUENCE [LARGE SCALE GENOMIC DNA]</scope>
    <source>
        <strain evidence="1 2">P6497</strain>
    </source>
</reference>
<evidence type="ECO:0000313" key="1">
    <source>
        <dbReference type="EMBL" id="EGZ18802.1"/>
    </source>
</evidence>
<proteinExistence type="predicted"/>
<sequence>LVTLDFDPRALGGLRCRVARVHFNNAETRLATHLLVHDQHSRLQYRQLLSAKFTAMPHQGGSPNQRWATTLNSTGISSRLDWIPSTH</sequence>
<dbReference type="Proteomes" id="UP000002640">
    <property type="component" value="Unassembled WGS sequence"/>
</dbReference>
<dbReference type="RefSeq" id="XP_009527860.1">
    <property type="nucleotide sequence ID" value="XM_009529565.1"/>
</dbReference>
<dbReference type="InParanoid" id="G4ZIZ7"/>
<evidence type="ECO:0000313" key="2">
    <source>
        <dbReference type="Proteomes" id="UP000002640"/>
    </source>
</evidence>
<dbReference type="EMBL" id="JH159154">
    <property type="protein sequence ID" value="EGZ18802.1"/>
    <property type="molecule type" value="Genomic_DNA"/>
</dbReference>
<dbReference type="OMA" id="DWIPSTH"/>
<dbReference type="GeneID" id="20657687"/>
<dbReference type="AlphaFoldDB" id="G4ZIZ7"/>
<dbReference type="STRING" id="1094619.G4ZIZ7"/>